<dbReference type="EMBL" id="BGPR01145085">
    <property type="protein sequence ID" value="GBN75229.1"/>
    <property type="molecule type" value="Genomic_DNA"/>
</dbReference>
<evidence type="ECO:0000313" key="1">
    <source>
        <dbReference type="EMBL" id="GBN75229.1"/>
    </source>
</evidence>
<dbReference type="AlphaFoldDB" id="A0A4Y2RIY6"/>
<proteinExistence type="predicted"/>
<evidence type="ECO:0000313" key="2">
    <source>
        <dbReference type="Proteomes" id="UP000499080"/>
    </source>
</evidence>
<sequence>MIGEDMEKFSESRVMRTIAIGRVPIRNLPNLSHLRFRNFIVRNPDELNNLKMFSDNENGCEVGTSSVKVD</sequence>
<dbReference type="Proteomes" id="UP000499080">
    <property type="component" value="Unassembled WGS sequence"/>
</dbReference>
<comment type="caution">
    <text evidence="1">The sequence shown here is derived from an EMBL/GenBank/DDBJ whole genome shotgun (WGS) entry which is preliminary data.</text>
</comment>
<gene>
    <name evidence="1" type="ORF">AVEN_247835_1</name>
</gene>
<reference evidence="1 2" key="1">
    <citation type="journal article" date="2019" name="Sci. Rep.">
        <title>Orb-weaving spider Araneus ventricosus genome elucidates the spidroin gene catalogue.</title>
        <authorList>
            <person name="Kono N."/>
            <person name="Nakamura H."/>
            <person name="Ohtoshi R."/>
            <person name="Moran D.A.P."/>
            <person name="Shinohara A."/>
            <person name="Yoshida Y."/>
            <person name="Fujiwara M."/>
            <person name="Mori M."/>
            <person name="Tomita M."/>
            <person name="Arakawa K."/>
        </authorList>
    </citation>
    <scope>NUCLEOTIDE SEQUENCE [LARGE SCALE GENOMIC DNA]</scope>
</reference>
<accession>A0A4Y2RIY6</accession>
<protein>
    <submittedName>
        <fullName evidence="1">Uncharacterized protein</fullName>
    </submittedName>
</protein>
<name>A0A4Y2RIY6_ARAVE</name>
<keyword evidence="2" id="KW-1185">Reference proteome</keyword>
<organism evidence="1 2">
    <name type="scientific">Araneus ventricosus</name>
    <name type="common">Orbweaver spider</name>
    <name type="synonym">Epeira ventricosa</name>
    <dbReference type="NCBI Taxonomy" id="182803"/>
    <lineage>
        <taxon>Eukaryota</taxon>
        <taxon>Metazoa</taxon>
        <taxon>Ecdysozoa</taxon>
        <taxon>Arthropoda</taxon>
        <taxon>Chelicerata</taxon>
        <taxon>Arachnida</taxon>
        <taxon>Araneae</taxon>
        <taxon>Araneomorphae</taxon>
        <taxon>Entelegynae</taxon>
        <taxon>Araneoidea</taxon>
        <taxon>Araneidae</taxon>
        <taxon>Araneus</taxon>
    </lineage>
</organism>